<reference evidence="3 4" key="1">
    <citation type="submission" date="2018-04" db="EMBL/GenBank/DDBJ databases">
        <title>Sphingobacterium sp. M46 Genome.</title>
        <authorList>
            <person name="Cheng J."/>
            <person name="Li Y."/>
        </authorList>
    </citation>
    <scope>NUCLEOTIDE SEQUENCE [LARGE SCALE GENOMIC DNA]</scope>
    <source>
        <strain evidence="3 4">M46</strain>
    </source>
</reference>
<organism evidence="3 4">
    <name type="scientific">Sphingobacterium athyrii</name>
    <dbReference type="NCBI Taxonomy" id="2152717"/>
    <lineage>
        <taxon>Bacteria</taxon>
        <taxon>Pseudomonadati</taxon>
        <taxon>Bacteroidota</taxon>
        <taxon>Sphingobacteriia</taxon>
        <taxon>Sphingobacteriales</taxon>
        <taxon>Sphingobacteriaceae</taxon>
        <taxon>Sphingobacterium</taxon>
    </lineage>
</organism>
<dbReference type="AlphaFoldDB" id="A0A363NTG2"/>
<feature type="signal peptide" evidence="1">
    <location>
        <begin position="1"/>
        <end position="20"/>
    </location>
</feature>
<proteinExistence type="predicted"/>
<accession>A0A363NTG2</accession>
<feature type="domain" description="TonB-dependent receptor plug" evidence="2">
    <location>
        <begin position="71"/>
        <end position="155"/>
    </location>
</feature>
<dbReference type="InterPro" id="IPR037066">
    <property type="entry name" value="Plug_dom_sf"/>
</dbReference>
<name>A0A363NTG2_9SPHI</name>
<protein>
    <submittedName>
        <fullName evidence="3">SusC/RagA family TonB-linked outer membrane protein</fullName>
    </submittedName>
</protein>
<dbReference type="RefSeq" id="WP_108633880.1">
    <property type="nucleotide sequence ID" value="NZ_QCXX01000003.1"/>
</dbReference>
<evidence type="ECO:0000259" key="2">
    <source>
        <dbReference type="Pfam" id="PF07715"/>
    </source>
</evidence>
<keyword evidence="4" id="KW-1185">Reference proteome</keyword>
<keyword evidence="1" id="KW-0732">Signal</keyword>
<evidence type="ECO:0000313" key="4">
    <source>
        <dbReference type="Proteomes" id="UP000250831"/>
    </source>
</evidence>
<dbReference type="InterPro" id="IPR023996">
    <property type="entry name" value="TonB-dep_OMP_SusC/RagA"/>
</dbReference>
<dbReference type="SUPFAM" id="SSF56935">
    <property type="entry name" value="Porins"/>
    <property type="match status" value="1"/>
</dbReference>
<dbReference type="Pfam" id="PF07715">
    <property type="entry name" value="Plug"/>
    <property type="match status" value="1"/>
</dbReference>
<dbReference type="EMBL" id="QCXX01000003">
    <property type="protein sequence ID" value="PUV23951.1"/>
    <property type="molecule type" value="Genomic_DNA"/>
</dbReference>
<sequence>MKYKKLRIALCLGLSWMAIAESIAKESFHPTIGQYKNITPILSVGSLQDSIGTDSATLVQVAFQKVQKKDLMGNVQSINIPQLLDKSYNTFSLENLDAFIPGYNGNIWGMSNYLVLVDGFPRDANNVMPTEIDQISVLKGVNAIALYGSRAAKGVISINTKRGEAGGQQIKIRANSGINTAISYPEYLGSAEYMTLYNEARQNDGLSALYSAETIYQHAAGTNPFRYPNVDYYSSDYIKDHYNRYDATAEISGGNQRAQYYTNFGFWSEGSMLNFGQAKKNGGANRFNMRGNIDVKVSDLISLNVDAAASFYISKGVNADYWGAAATMRPHRFSPLIPIDMIEDGDTNSMIYVNNSSFLIDGKYLLGGSQLDQTNAFANVYAGGTTRLLNRQFQFNTGLNFDLKNILEGLVFKTNLAVDYLSNYSQSYNNNYAVYQASWNNYNGNDLISSLTKYGDDRISGVQNISGSNYRQTIGFNGSLNFNRIYDNKHHLSAILLANAYQIGASGSYHKTSNANLGLQLGYNYLGKYYVDFSSAYSHSAKLPKGNRQALSPTLAVAWRLSKENFMANSKVVNDLRLSASAGILNTDLDISDYFLYQGYYTYNNGAWYSWADGALVHSFDRRRGDNPNMKFPKRKEFNINLEGGLYNNLITFNTSYFFNRMTGGLVQATTQYPMYFMTGWPVYSDLPYINYSSDERKGVDFGINLNKQIDKTFVSLGFNGMYYSTKAVQRDELYQFAYQNRAGKPLDAIWGLQHDGFYRSQSDIDNSALSSFGEVKPGDIKYKDQNGDGTIDTRDEVYLGKGGWAGAPLTLGLNLTVKWNNFTLFAAATGQFGAQAMKNSSYFWVDAEDKYSVVVRDRWTESTKETATYPRLTTFNSDNNFRSSDFWLYKTDRINLSKVQLSYDFPKRMLNSKFIHELGIYANGANLLTIAKEKEIMLLNIGQAPQTRFFNFGLKALF</sequence>
<dbReference type="OrthoDB" id="9768177at2"/>
<comment type="caution">
    <text evidence="3">The sequence shown here is derived from an EMBL/GenBank/DDBJ whole genome shotgun (WGS) entry which is preliminary data.</text>
</comment>
<gene>
    <name evidence="3" type="ORF">DCO56_11235</name>
</gene>
<dbReference type="NCBIfam" id="TIGR04056">
    <property type="entry name" value="OMP_RagA_SusC"/>
    <property type="match status" value="1"/>
</dbReference>
<evidence type="ECO:0000313" key="3">
    <source>
        <dbReference type="EMBL" id="PUV23951.1"/>
    </source>
</evidence>
<dbReference type="Proteomes" id="UP000250831">
    <property type="component" value="Unassembled WGS sequence"/>
</dbReference>
<evidence type="ECO:0000256" key="1">
    <source>
        <dbReference type="SAM" id="SignalP"/>
    </source>
</evidence>
<dbReference type="InterPro" id="IPR012910">
    <property type="entry name" value="Plug_dom"/>
</dbReference>
<feature type="chain" id="PRO_5016593991" evidence="1">
    <location>
        <begin position="21"/>
        <end position="959"/>
    </location>
</feature>
<dbReference type="Gene3D" id="2.170.130.10">
    <property type="entry name" value="TonB-dependent receptor, plug domain"/>
    <property type="match status" value="1"/>
</dbReference>